<sequence length="140" mass="15500">MDPRAPLLSGLLLLLLLQLQGAWTSPIYDLSPARELDSLKTILERLEEKFSLMETLESNQDLQEPEVQGGLQVDPSEDTESQQPEPRVATAGAYSLKDSLLKGLRAIQNPRMMRDSGCFGRRIDRIGSMSGMGCNGPRKN</sequence>
<dbReference type="GO" id="GO:0003085">
    <property type="term" value="P:negative regulation of systemic arterial blood pressure"/>
    <property type="evidence" value="ECO:0007669"/>
    <property type="project" value="TreeGrafter"/>
</dbReference>
<dbReference type="Proteomes" id="UP001066276">
    <property type="component" value="Chromosome 6"/>
</dbReference>
<evidence type="ECO:0000256" key="3">
    <source>
        <dbReference type="ARBA" id="ARBA00022729"/>
    </source>
</evidence>
<protein>
    <submittedName>
        <fullName evidence="9">Uncharacterized protein</fullName>
    </submittedName>
</protein>
<comment type="subcellular location">
    <subcellularLocation>
        <location evidence="1 6">Secreted</location>
    </subcellularLocation>
</comment>
<dbReference type="PROSITE" id="PS00263">
    <property type="entry name" value="NATRIURETIC_PEPTIDE"/>
    <property type="match status" value="1"/>
</dbReference>
<feature type="signal peptide" evidence="8">
    <location>
        <begin position="1"/>
        <end position="24"/>
    </location>
</feature>
<dbReference type="GO" id="GO:0019934">
    <property type="term" value="P:cGMP-mediated signaling"/>
    <property type="evidence" value="ECO:0007669"/>
    <property type="project" value="TreeGrafter"/>
</dbReference>
<evidence type="ECO:0000256" key="8">
    <source>
        <dbReference type="SAM" id="SignalP"/>
    </source>
</evidence>
<keyword evidence="5" id="KW-1015">Disulfide bond</keyword>
<dbReference type="GO" id="GO:0007218">
    <property type="term" value="P:neuropeptide signaling pathway"/>
    <property type="evidence" value="ECO:0007669"/>
    <property type="project" value="TreeGrafter"/>
</dbReference>
<evidence type="ECO:0000256" key="4">
    <source>
        <dbReference type="ARBA" id="ARBA00022858"/>
    </source>
</evidence>
<dbReference type="GO" id="GO:0005179">
    <property type="term" value="F:hormone activity"/>
    <property type="evidence" value="ECO:0007669"/>
    <property type="project" value="InterPro"/>
</dbReference>
<dbReference type="GO" id="GO:0006182">
    <property type="term" value="P:cGMP biosynthetic process"/>
    <property type="evidence" value="ECO:0007669"/>
    <property type="project" value="TreeGrafter"/>
</dbReference>
<keyword evidence="3 8" id="KW-0732">Signal</keyword>
<dbReference type="GO" id="GO:0007168">
    <property type="term" value="P:receptor guanylyl cyclase signaling pathway"/>
    <property type="evidence" value="ECO:0007669"/>
    <property type="project" value="TreeGrafter"/>
</dbReference>
<dbReference type="EMBL" id="JANPWB010000010">
    <property type="protein sequence ID" value="KAJ1145299.1"/>
    <property type="molecule type" value="Genomic_DNA"/>
</dbReference>
<evidence type="ECO:0000256" key="6">
    <source>
        <dbReference type="RuleBase" id="RU003686"/>
    </source>
</evidence>
<dbReference type="InterPro" id="IPR002408">
    <property type="entry name" value="Natriuretic_peptide_brain"/>
</dbReference>
<evidence type="ECO:0000313" key="10">
    <source>
        <dbReference type="Proteomes" id="UP001066276"/>
    </source>
</evidence>
<keyword evidence="10" id="KW-1185">Reference proteome</keyword>
<dbReference type="PRINTS" id="PR00710">
    <property type="entry name" value="NATPEPTIDES"/>
</dbReference>
<dbReference type="PANTHER" id="PTHR14066">
    <property type="entry name" value="ATRIAL NATRIURETIC FACTOR PRECURSOR"/>
    <property type="match status" value="1"/>
</dbReference>
<gene>
    <name evidence="9" type="ORF">NDU88_011588</name>
</gene>
<evidence type="ECO:0000256" key="1">
    <source>
        <dbReference type="ARBA" id="ARBA00004613"/>
    </source>
</evidence>
<keyword evidence="4 6" id="KW-0838">Vasoactive</keyword>
<dbReference type="GO" id="GO:0051427">
    <property type="term" value="F:hormone receptor binding"/>
    <property type="evidence" value="ECO:0007669"/>
    <property type="project" value="TreeGrafter"/>
</dbReference>
<accession>A0AAV7QZJ8</accession>
<evidence type="ECO:0000313" key="9">
    <source>
        <dbReference type="EMBL" id="KAJ1145299.1"/>
    </source>
</evidence>
<dbReference type="PRINTS" id="PR00712">
    <property type="entry name" value="BNATPEPTIDE"/>
</dbReference>
<comment type="caution">
    <text evidence="9">The sequence shown here is derived from an EMBL/GenBank/DDBJ whole genome shotgun (WGS) entry which is preliminary data.</text>
</comment>
<dbReference type="GO" id="GO:0005737">
    <property type="term" value="C:cytoplasm"/>
    <property type="evidence" value="ECO:0007669"/>
    <property type="project" value="TreeGrafter"/>
</dbReference>
<dbReference type="AlphaFoldDB" id="A0AAV7QZJ8"/>
<feature type="region of interest" description="Disordered" evidence="7">
    <location>
        <begin position="57"/>
        <end position="92"/>
    </location>
</feature>
<dbReference type="InterPro" id="IPR000663">
    <property type="entry name" value="Natr_peptide"/>
</dbReference>
<name>A0AAV7QZJ8_PLEWA</name>
<dbReference type="PANTHER" id="PTHR14066:SF10">
    <property type="entry name" value="NATRIURETIC PEPTIDES B"/>
    <property type="match status" value="1"/>
</dbReference>
<evidence type="ECO:0000256" key="2">
    <source>
        <dbReference type="ARBA" id="ARBA00022525"/>
    </source>
</evidence>
<dbReference type="GO" id="GO:0097746">
    <property type="term" value="P:blood vessel diameter maintenance"/>
    <property type="evidence" value="ECO:0007669"/>
    <property type="project" value="UniProtKB-KW"/>
</dbReference>
<keyword evidence="2" id="KW-0964">Secreted</keyword>
<dbReference type="GO" id="GO:0005615">
    <property type="term" value="C:extracellular space"/>
    <property type="evidence" value="ECO:0007669"/>
    <property type="project" value="TreeGrafter"/>
</dbReference>
<dbReference type="SMART" id="SM00183">
    <property type="entry name" value="NAT_PEP"/>
    <property type="match status" value="1"/>
</dbReference>
<proteinExistence type="inferred from homology"/>
<dbReference type="InterPro" id="IPR030480">
    <property type="entry name" value="Natr_peptide_CS"/>
</dbReference>
<evidence type="ECO:0000256" key="7">
    <source>
        <dbReference type="SAM" id="MobiDB-lite"/>
    </source>
</evidence>
<dbReference type="Pfam" id="PF00212">
    <property type="entry name" value="ANP"/>
    <property type="match status" value="1"/>
</dbReference>
<dbReference type="InterPro" id="IPR050787">
    <property type="entry name" value="Natriuretic_peptide"/>
</dbReference>
<organism evidence="9 10">
    <name type="scientific">Pleurodeles waltl</name>
    <name type="common">Iberian ribbed newt</name>
    <dbReference type="NCBI Taxonomy" id="8319"/>
    <lineage>
        <taxon>Eukaryota</taxon>
        <taxon>Metazoa</taxon>
        <taxon>Chordata</taxon>
        <taxon>Craniata</taxon>
        <taxon>Vertebrata</taxon>
        <taxon>Euteleostomi</taxon>
        <taxon>Amphibia</taxon>
        <taxon>Batrachia</taxon>
        <taxon>Caudata</taxon>
        <taxon>Salamandroidea</taxon>
        <taxon>Salamandridae</taxon>
        <taxon>Pleurodelinae</taxon>
        <taxon>Pleurodeles</taxon>
    </lineage>
</organism>
<evidence type="ECO:0000256" key="5">
    <source>
        <dbReference type="ARBA" id="ARBA00023157"/>
    </source>
</evidence>
<feature type="chain" id="PRO_5043641997" evidence="8">
    <location>
        <begin position="25"/>
        <end position="140"/>
    </location>
</feature>
<reference evidence="9" key="1">
    <citation type="journal article" date="2022" name="bioRxiv">
        <title>Sequencing and chromosome-scale assembly of the giantPleurodeles waltlgenome.</title>
        <authorList>
            <person name="Brown T."/>
            <person name="Elewa A."/>
            <person name="Iarovenko S."/>
            <person name="Subramanian E."/>
            <person name="Araus A.J."/>
            <person name="Petzold A."/>
            <person name="Susuki M."/>
            <person name="Suzuki K.-i.T."/>
            <person name="Hayashi T."/>
            <person name="Toyoda A."/>
            <person name="Oliveira C."/>
            <person name="Osipova E."/>
            <person name="Leigh N.D."/>
            <person name="Simon A."/>
            <person name="Yun M.H."/>
        </authorList>
    </citation>
    <scope>NUCLEOTIDE SEQUENCE</scope>
    <source>
        <strain evidence="9">20211129_DDA</strain>
        <tissue evidence="9">Liver</tissue>
    </source>
</reference>
<comment type="similarity">
    <text evidence="6">Belongs to the natriuretic peptide family.</text>
</comment>